<dbReference type="Gene3D" id="1.10.1240.10">
    <property type="entry name" value="Methionine synthase domain"/>
    <property type="match status" value="1"/>
</dbReference>
<dbReference type="InterPro" id="IPR009061">
    <property type="entry name" value="DNA-bd_dom_put_sf"/>
</dbReference>
<dbReference type="SUPFAM" id="SSF52242">
    <property type="entry name" value="Cobalamin (vitamin B12)-binding domain"/>
    <property type="match status" value="1"/>
</dbReference>
<comment type="caution">
    <text evidence="4">The sequence shown here is derived from an EMBL/GenBank/DDBJ whole genome shotgun (WGS) entry which is preliminary data.</text>
</comment>
<keyword evidence="1" id="KW-0238">DNA-binding</keyword>
<dbReference type="Gene3D" id="1.10.1660.10">
    <property type="match status" value="1"/>
</dbReference>
<dbReference type="PROSITE" id="PS50937">
    <property type="entry name" value="HTH_MERR_2"/>
    <property type="match status" value="1"/>
</dbReference>
<dbReference type="PANTHER" id="PTHR30204">
    <property type="entry name" value="REDOX-CYCLING DRUG-SENSING TRANSCRIPTIONAL ACTIVATOR SOXR"/>
    <property type="match status" value="1"/>
</dbReference>
<evidence type="ECO:0000256" key="1">
    <source>
        <dbReference type="ARBA" id="ARBA00023125"/>
    </source>
</evidence>
<dbReference type="PROSITE" id="PS51332">
    <property type="entry name" value="B12_BINDING"/>
    <property type="match status" value="1"/>
</dbReference>
<dbReference type="RefSeq" id="WP_380114980.1">
    <property type="nucleotide sequence ID" value="NZ_JBHSIU010000013.1"/>
</dbReference>
<dbReference type="CDD" id="cd01104">
    <property type="entry name" value="HTH_MlrA-CarA"/>
    <property type="match status" value="1"/>
</dbReference>
<dbReference type="PANTHER" id="PTHR30204:SF97">
    <property type="entry name" value="MERR FAMILY REGULATORY PROTEIN"/>
    <property type="match status" value="1"/>
</dbReference>
<protein>
    <submittedName>
        <fullName evidence="4">MerR family transcriptional regulator</fullName>
    </submittedName>
</protein>
<dbReference type="InterPro" id="IPR036594">
    <property type="entry name" value="Meth_synthase_dom"/>
</dbReference>
<dbReference type="InterPro" id="IPR000551">
    <property type="entry name" value="MerR-type_HTH_dom"/>
</dbReference>
<dbReference type="SUPFAM" id="SSF46955">
    <property type="entry name" value="Putative DNA-binding domain"/>
    <property type="match status" value="1"/>
</dbReference>
<evidence type="ECO:0000313" key="4">
    <source>
        <dbReference type="EMBL" id="MFC4998736.1"/>
    </source>
</evidence>
<evidence type="ECO:0000313" key="5">
    <source>
        <dbReference type="Proteomes" id="UP001595912"/>
    </source>
</evidence>
<accession>A0ABV9VQU2</accession>
<dbReference type="InterPro" id="IPR047057">
    <property type="entry name" value="MerR_fam"/>
</dbReference>
<dbReference type="Gene3D" id="3.40.50.280">
    <property type="entry name" value="Cobalamin-binding domain"/>
    <property type="match status" value="1"/>
</dbReference>
<dbReference type="InterPro" id="IPR006158">
    <property type="entry name" value="Cobalamin-bd"/>
</dbReference>
<dbReference type="InterPro" id="IPR036724">
    <property type="entry name" value="Cobalamin-bd_sf"/>
</dbReference>
<feature type="domain" description="HTH merR-type" evidence="2">
    <location>
        <begin position="6"/>
        <end position="75"/>
    </location>
</feature>
<organism evidence="4 5">
    <name type="scientific">Dactylosporangium cerinum</name>
    <dbReference type="NCBI Taxonomy" id="1434730"/>
    <lineage>
        <taxon>Bacteria</taxon>
        <taxon>Bacillati</taxon>
        <taxon>Actinomycetota</taxon>
        <taxon>Actinomycetes</taxon>
        <taxon>Micromonosporales</taxon>
        <taxon>Micromonosporaceae</taxon>
        <taxon>Dactylosporangium</taxon>
    </lineage>
</organism>
<proteinExistence type="predicted"/>
<sequence length="301" mass="30856">MTATAAYSAGAVARRLGVAVTTLRTWHQRYGMGPSLHEPGHHRRYTEQDIERLEVMQRLIVEGVAPNEAARWALSSASALPALPSIAPSTAPSTAPSSPDLVAAARGLHRAAARLDAPAVRQRVAAAVHDLGVVVAWDEVLRPVLAAIGHRHAITGALVEVEHLLSGCVSAVFGAVPRPVPTIPAQILLACADEEQHSLPLEAVGAALAASGVPTRMLGARVPPAALATAVRRTGPAAVLVWSQLSTTGDPGQLEPVLAAPRRPIVVAAGGPGWNAAALPAGVSQPATLTEALVLLTAAIA</sequence>
<evidence type="ECO:0000259" key="2">
    <source>
        <dbReference type="PROSITE" id="PS50937"/>
    </source>
</evidence>
<reference evidence="5" key="1">
    <citation type="journal article" date="2019" name="Int. J. Syst. Evol. Microbiol.">
        <title>The Global Catalogue of Microorganisms (GCM) 10K type strain sequencing project: providing services to taxonomists for standard genome sequencing and annotation.</title>
        <authorList>
            <consortium name="The Broad Institute Genomics Platform"/>
            <consortium name="The Broad Institute Genome Sequencing Center for Infectious Disease"/>
            <person name="Wu L."/>
            <person name="Ma J."/>
        </authorList>
    </citation>
    <scope>NUCLEOTIDE SEQUENCE [LARGE SCALE GENOMIC DNA]</scope>
    <source>
        <strain evidence="5">CGMCC 4.7152</strain>
    </source>
</reference>
<keyword evidence="5" id="KW-1185">Reference proteome</keyword>
<evidence type="ECO:0000259" key="3">
    <source>
        <dbReference type="PROSITE" id="PS51332"/>
    </source>
</evidence>
<dbReference type="Proteomes" id="UP001595912">
    <property type="component" value="Unassembled WGS sequence"/>
</dbReference>
<feature type="domain" description="B12-binding" evidence="3">
    <location>
        <begin position="184"/>
        <end position="301"/>
    </location>
</feature>
<dbReference type="EMBL" id="JBHSIU010000013">
    <property type="protein sequence ID" value="MFC4998736.1"/>
    <property type="molecule type" value="Genomic_DNA"/>
</dbReference>
<dbReference type="Pfam" id="PF13411">
    <property type="entry name" value="MerR_1"/>
    <property type="match status" value="1"/>
</dbReference>
<dbReference type="SMART" id="SM00422">
    <property type="entry name" value="HTH_MERR"/>
    <property type="match status" value="1"/>
</dbReference>
<gene>
    <name evidence="4" type="ORF">ACFPIJ_12930</name>
</gene>
<name>A0ABV9VQU2_9ACTN</name>